<feature type="domain" description="J" evidence="5">
    <location>
        <begin position="3"/>
        <end position="77"/>
    </location>
</feature>
<dbReference type="PROSITE" id="PS50076">
    <property type="entry name" value="DNAJ_2"/>
    <property type="match status" value="1"/>
</dbReference>
<dbReference type="HAMAP" id="MF_00682">
    <property type="entry name" value="HscB"/>
    <property type="match status" value="1"/>
</dbReference>
<reference evidence="6 9" key="1">
    <citation type="submission" date="2016-08" db="EMBL/GenBank/DDBJ databases">
        <title>Candidatus Dactylopiibacterium carminicum genome sequence.</title>
        <authorList>
            <person name="Ramirez-Puebla S.T."/>
            <person name="Ormeno-Orrillo E."/>
            <person name="Vera-Ponce De Leon A."/>
            <person name="Luis L."/>
            <person name="Sanchez-Flores A."/>
            <person name="Monica R."/>
            <person name="Martinez-Romero E."/>
        </authorList>
    </citation>
    <scope>NUCLEOTIDE SEQUENCE [LARGE SCALE GENOMIC DNA]</scope>
    <source>
        <strain evidence="6">END1</strain>
    </source>
</reference>
<dbReference type="Gene3D" id="1.10.287.110">
    <property type="entry name" value="DnaJ domain"/>
    <property type="match status" value="1"/>
</dbReference>
<gene>
    <name evidence="4" type="primary">hscB</name>
    <name evidence="6" type="ORF">BGI27_11570</name>
    <name evidence="7" type="ORF">CGU29_11000</name>
</gene>
<dbReference type="PANTHER" id="PTHR14021">
    <property type="entry name" value="IRON-SULFUR CLUSTER CO-CHAPERONE PROTEIN HSCB"/>
    <property type="match status" value="1"/>
</dbReference>
<dbReference type="GO" id="GO:0044571">
    <property type="term" value="P:[2Fe-2S] cluster assembly"/>
    <property type="evidence" value="ECO:0007669"/>
    <property type="project" value="InterPro"/>
</dbReference>
<evidence type="ECO:0000256" key="2">
    <source>
        <dbReference type="ARBA" id="ARBA00023186"/>
    </source>
</evidence>
<evidence type="ECO:0000256" key="3">
    <source>
        <dbReference type="ARBA" id="ARBA00025596"/>
    </source>
</evidence>
<reference evidence="7 8" key="2">
    <citation type="submission" date="2017-07" db="EMBL/GenBank/DDBJ databases">
        <title>Candidatus Dactylopiibacterium carminicum, a nitrogen-fixing symbiont of the cochineal insect Dactylopius coccus and Dactylopius opuntiae (Hemiptera: Coccoidea: Dactylopiidae).</title>
        <authorList>
            <person name="Vera A."/>
        </authorList>
    </citation>
    <scope>NUCLEOTIDE SEQUENCE [LARGE SCALE GENOMIC DNA]</scope>
    <source>
        <strain evidence="7 8">NFDCM</strain>
    </source>
</reference>
<evidence type="ECO:0000313" key="8">
    <source>
        <dbReference type="Proteomes" id="UP000216107"/>
    </source>
</evidence>
<proteinExistence type="inferred from homology"/>
<dbReference type="Gene3D" id="1.20.1280.20">
    <property type="entry name" value="HscB, C-terminal domain"/>
    <property type="match status" value="1"/>
</dbReference>
<dbReference type="SUPFAM" id="SSF46565">
    <property type="entry name" value="Chaperone J-domain"/>
    <property type="match status" value="1"/>
</dbReference>
<dbReference type="InterPro" id="IPR004640">
    <property type="entry name" value="HscB"/>
</dbReference>
<keyword evidence="2 4" id="KW-0143">Chaperone</keyword>
<dbReference type="GO" id="GO:0051087">
    <property type="term" value="F:protein-folding chaperone binding"/>
    <property type="evidence" value="ECO:0007669"/>
    <property type="project" value="InterPro"/>
</dbReference>
<dbReference type="InterPro" id="IPR036869">
    <property type="entry name" value="J_dom_sf"/>
</dbReference>
<dbReference type="AlphaFoldDB" id="A0A272ER79"/>
<keyword evidence="9" id="KW-1185">Reference proteome</keyword>
<evidence type="ECO:0000313" key="7">
    <source>
        <dbReference type="EMBL" id="PAS92605.1"/>
    </source>
</evidence>
<sequence>MQEYYSLFSLPERYAIDPARLEDAYRSVQAQVHPDRFAHRPEAERRVAMQWATLANEAFRTLKSPLERARYLLERRGAPVDPERNTGMSPAFLMQQMEWRESVEEAASDAVELERLHRELARDERVMFDDLAQALDEAADLPRAGELVQRLMFMEKLRREITDALARLEE</sequence>
<dbReference type="NCBIfam" id="NF002935">
    <property type="entry name" value="PRK03578.1"/>
    <property type="match status" value="1"/>
</dbReference>
<dbReference type="EMBL" id="NMRN01000034">
    <property type="protein sequence ID" value="PAS92605.1"/>
    <property type="molecule type" value="Genomic_DNA"/>
</dbReference>
<organism evidence="7 8">
    <name type="scientific">Candidatus Dactylopiibacterium carminicum</name>
    <dbReference type="NCBI Taxonomy" id="857335"/>
    <lineage>
        <taxon>Bacteria</taxon>
        <taxon>Pseudomonadati</taxon>
        <taxon>Pseudomonadota</taxon>
        <taxon>Betaproteobacteria</taxon>
        <taxon>Rhodocyclales</taxon>
        <taxon>Rhodocyclaceae</taxon>
        <taxon>Candidatus Dactylopiibacterium</taxon>
    </lineage>
</organism>
<comment type="similarity">
    <text evidence="1 4">Belongs to the HscB family.</text>
</comment>
<dbReference type="PANTHER" id="PTHR14021:SF15">
    <property type="entry name" value="IRON-SULFUR CLUSTER CO-CHAPERONE PROTEIN HSCB"/>
    <property type="match status" value="1"/>
</dbReference>
<name>A0A272ER79_9RHOO</name>
<comment type="function">
    <text evidence="3 4">Co-chaperone involved in the maturation of iron-sulfur cluster-containing proteins. Seems to help targeting proteins to be folded toward HscA.</text>
</comment>
<evidence type="ECO:0000256" key="4">
    <source>
        <dbReference type="HAMAP-Rule" id="MF_00682"/>
    </source>
</evidence>
<evidence type="ECO:0000313" key="6">
    <source>
        <dbReference type="EMBL" id="KAF7598766.1"/>
    </source>
</evidence>
<dbReference type="Proteomes" id="UP000623509">
    <property type="component" value="Unassembled WGS sequence"/>
</dbReference>
<dbReference type="SMART" id="SM00271">
    <property type="entry name" value="DnaJ"/>
    <property type="match status" value="1"/>
</dbReference>
<dbReference type="InterPro" id="IPR009073">
    <property type="entry name" value="HscB_oligo_C"/>
</dbReference>
<dbReference type="OrthoDB" id="287587at2"/>
<protein>
    <recommendedName>
        <fullName evidence="4">Co-chaperone protein HscB homolog</fullName>
    </recommendedName>
</protein>
<dbReference type="GO" id="GO:0051259">
    <property type="term" value="P:protein complex oligomerization"/>
    <property type="evidence" value="ECO:0007669"/>
    <property type="project" value="InterPro"/>
</dbReference>
<comment type="subunit">
    <text evidence="4">Interacts with HscA and stimulates its ATPase activity.</text>
</comment>
<evidence type="ECO:0000256" key="1">
    <source>
        <dbReference type="ARBA" id="ARBA00010476"/>
    </source>
</evidence>
<accession>A0A272ER79</accession>
<evidence type="ECO:0000313" key="9">
    <source>
        <dbReference type="Proteomes" id="UP000623509"/>
    </source>
</evidence>
<dbReference type="GO" id="GO:0006457">
    <property type="term" value="P:protein folding"/>
    <property type="evidence" value="ECO:0007669"/>
    <property type="project" value="UniProtKB-UniRule"/>
</dbReference>
<dbReference type="NCBIfam" id="TIGR00714">
    <property type="entry name" value="hscB"/>
    <property type="match status" value="1"/>
</dbReference>
<dbReference type="InterPro" id="IPR036386">
    <property type="entry name" value="HscB_C_sf"/>
</dbReference>
<dbReference type="CDD" id="cd06257">
    <property type="entry name" value="DnaJ"/>
    <property type="match status" value="1"/>
</dbReference>
<dbReference type="RefSeq" id="WP_095525037.1">
    <property type="nucleotide sequence ID" value="NZ_MDUX01000038.1"/>
</dbReference>
<dbReference type="EMBL" id="MDUX01000038">
    <property type="protein sequence ID" value="KAF7598766.1"/>
    <property type="molecule type" value="Genomic_DNA"/>
</dbReference>
<comment type="caution">
    <text evidence="7">The sequence shown here is derived from an EMBL/GenBank/DDBJ whole genome shotgun (WGS) entry which is preliminary data.</text>
</comment>
<dbReference type="Proteomes" id="UP000216107">
    <property type="component" value="Unassembled WGS sequence"/>
</dbReference>
<dbReference type="SUPFAM" id="SSF47144">
    <property type="entry name" value="HSC20 (HSCB), C-terminal oligomerisation domain"/>
    <property type="match status" value="1"/>
</dbReference>
<dbReference type="Pfam" id="PF07743">
    <property type="entry name" value="HSCB_C"/>
    <property type="match status" value="1"/>
</dbReference>
<dbReference type="InterPro" id="IPR001623">
    <property type="entry name" value="DnaJ_domain"/>
</dbReference>
<evidence type="ECO:0000259" key="5">
    <source>
        <dbReference type="PROSITE" id="PS50076"/>
    </source>
</evidence>
<dbReference type="GO" id="GO:0001671">
    <property type="term" value="F:ATPase activator activity"/>
    <property type="evidence" value="ECO:0007669"/>
    <property type="project" value="InterPro"/>
</dbReference>